<dbReference type="InterPro" id="IPR050148">
    <property type="entry name" value="Terpene_synthase-like"/>
</dbReference>
<dbReference type="Proteomes" id="UP001558713">
    <property type="component" value="Unassembled WGS sequence"/>
</dbReference>
<sequence length="84" mass="9742">MTIVNALVTTIDDIYDIYGTLEELELFTAVVDSWDVNRLDELPEYMRLCFLILYNEINGIGCDILKHKNIDVIPFLKKSWADLC</sequence>
<comment type="caution">
    <text evidence="3">The sequence shown here is derived from an EMBL/GenBank/DDBJ whole genome shotgun (WGS) entry which is preliminary data.</text>
</comment>
<keyword evidence="1" id="KW-0479">Metal-binding</keyword>
<accession>A0ABD0ZL70</accession>
<dbReference type="GO" id="GO:0046872">
    <property type="term" value="F:metal ion binding"/>
    <property type="evidence" value="ECO:0007669"/>
    <property type="project" value="UniProtKB-KW"/>
</dbReference>
<reference evidence="3 4" key="1">
    <citation type="submission" date="2024-04" db="EMBL/GenBank/DDBJ databases">
        <title>Genome assembly C_amara_ONT_v2.</title>
        <authorList>
            <person name="Yant L."/>
            <person name="Moore C."/>
            <person name="Slenker M."/>
        </authorList>
    </citation>
    <scope>NUCLEOTIDE SEQUENCE [LARGE SCALE GENOMIC DNA]</scope>
    <source>
        <tissue evidence="3">Leaf</tissue>
    </source>
</reference>
<gene>
    <name evidence="3" type="ORF">V5N11_006113</name>
</gene>
<dbReference type="PANTHER" id="PTHR31225">
    <property type="entry name" value="OS04G0344100 PROTEIN-RELATED"/>
    <property type="match status" value="1"/>
</dbReference>
<evidence type="ECO:0000259" key="2">
    <source>
        <dbReference type="Pfam" id="PF03936"/>
    </source>
</evidence>
<dbReference type="InterPro" id="IPR008949">
    <property type="entry name" value="Isoprenoid_synthase_dom_sf"/>
</dbReference>
<evidence type="ECO:0000313" key="4">
    <source>
        <dbReference type="Proteomes" id="UP001558713"/>
    </source>
</evidence>
<name>A0ABD0ZL70_CARAN</name>
<dbReference type="PANTHER" id="PTHR31225:SF62">
    <property type="entry name" value="BETA-MYRCENE_(E)-BETA-OCIMENE SYNTHASE 2, CHLOROPLASTIC"/>
    <property type="match status" value="1"/>
</dbReference>
<feature type="domain" description="Terpene synthase metal-binding" evidence="2">
    <location>
        <begin position="2"/>
        <end position="84"/>
    </location>
</feature>
<organism evidence="3 4">
    <name type="scientific">Cardamine amara subsp. amara</name>
    <dbReference type="NCBI Taxonomy" id="228776"/>
    <lineage>
        <taxon>Eukaryota</taxon>
        <taxon>Viridiplantae</taxon>
        <taxon>Streptophyta</taxon>
        <taxon>Embryophyta</taxon>
        <taxon>Tracheophyta</taxon>
        <taxon>Spermatophyta</taxon>
        <taxon>Magnoliopsida</taxon>
        <taxon>eudicotyledons</taxon>
        <taxon>Gunneridae</taxon>
        <taxon>Pentapetalae</taxon>
        <taxon>rosids</taxon>
        <taxon>malvids</taxon>
        <taxon>Brassicales</taxon>
        <taxon>Brassicaceae</taxon>
        <taxon>Cardamineae</taxon>
        <taxon>Cardamine</taxon>
    </lineage>
</organism>
<dbReference type="AlphaFoldDB" id="A0ABD0ZL70"/>
<proteinExistence type="predicted"/>
<dbReference type="EMBL" id="JBANAX010000890">
    <property type="protein sequence ID" value="KAL1189660.1"/>
    <property type="molecule type" value="Genomic_DNA"/>
</dbReference>
<protein>
    <submittedName>
        <fullName evidence="3">1,8-cineole synthase 2</fullName>
    </submittedName>
</protein>
<keyword evidence="4" id="KW-1185">Reference proteome</keyword>
<dbReference type="Pfam" id="PF03936">
    <property type="entry name" value="Terpene_synth_C"/>
    <property type="match status" value="1"/>
</dbReference>
<dbReference type="InterPro" id="IPR005630">
    <property type="entry name" value="Terpene_synthase_metal-bd"/>
</dbReference>
<dbReference type="SUPFAM" id="SSF48576">
    <property type="entry name" value="Terpenoid synthases"/>
    <property type="match status" value="1"/>
</dbReference>
<evidence type="ECO:0000313" key="3">
    <source>
        <dbReference type="EMBL" id="KAL1189660.1"/>
    </source>
</evidence>
<dbReference type="Gene3D" id="1.10.600.10">
    <property type="entry name" value="Farnesyl Diphosphate Synthase"/>
    <property type="match status" value="1"/>
</dbReference>
<evidence type="ECO:0000256" key="1">
    <source>
        <dbReference type="ARBA" id="ARBA00022723"/>
    </source>
</evidence>